<name>D3BHT3_HETP5</name>
<proteinExistence type="predicted"/>
<evidence type="ECO:0000256" key="1">
    <source>
        <dbReference type="PROSITE-ProRule" id="PRU00024"/>
    </source>
</evidence>
<dbReference type="SUPFAM" id="SSF57845">
    <property type="entry name" value="B-box zinc-binding domain"/>
    <property type="match status" value="1"/>
</dbReference>
<dbReference type="InterPro" id="IPR015915">
    <property type="entry name" value="Kelch-typ_b-propeller"/>
</dbReference>
<keyword evidence="1" id="KW-0863">Zinc-finger</keyword>
<sequence>MKCSEHNRSHEFLCYKCYKLMCSKCTINHSKNHHDHTDQYDHIDDIRQSLSSIFDTDDDIIDHLNIDIKENDNKSDNNNTFIKRKILSIWRSLRLSSKQFGDLQKTETDISQHFEQLHQYLVIEEHKLKKDIINQKDTIINQIDNSIEHLKHLVNIININNKLDNNKQDNNSNNDDDSNEDVEINKSIVTDTAEQYSTTTILQSITSSSTLQSFIDNNNQTLFNQHKNNVHFNIDKLLEQHNNDEDSLLLDIIHKYNNQFNNNNTDINNNYKDNNNDLFNIQTKEYKITARQPDFEQLQSIIDSSIKVAPVNDEIEEVNISHTFDFTNASITSIGENIYIFGGYLNKDNWYQFSMKSKSIEQSGEMKGIDGDVYISNRSIQHQDKAVREILSVIRRLWKQVCSMIYKGSLYSVPMEKDVFEFNLVKKNITIHKIGMKPFSACHDNNGNLYIHSKDNRFIKYNIERSQITNLNPIPGKHGVVYLLYHQASPTSSYIYSFGGATYGNFRYSIESNQSEPFMVGDKTDRVRCGSASITS</sequence>
<dbReference type="Proteomes" id="UP000001396">
    <property type="component" value="Unassembled WGS sequence"/>
</dbReference>
<evidence type="ECO:0000313" key="3">
    <source>
        <dbReference type="EMBL" id="EFA78833.1"/>
    </source>
</evidence>
<dbReference type="AlphaFoldDB" id="D3BHT3"/>
<keyword evidence="1" id="KW-0479">Metal-binding</keyword>
<dbReference type="InParanoid" id="D3BHT3"/>
<dbReference type="RefSeq" id="XP_020430957.1">
    <property type="nucleotide sequence ID" value="XM_020579118.1"/>
</dbReference>
<keyword evidence="1" id="KW-0862">Zinc</keyword>
<dbReference type="GO" id="GO:0008270">
    <property type="term" value="F:zinc ion binding"/>
    <property type="evidence" value="ECO:0007669"/>
    <property type="project" value="UniProtKB-KW"/>
</dbReference>
<accession>D3BHT3</accession>
<reference evidence="3 4" key="1">
    <citation type="journal article" date="2011" name="Genome Res.">
        <title>Phylogeny-wide analysis of social amoeba genomes highlights ancient origins for complex intercellular communication.</title>
        <authorList>
            <person name="Heidel A.J."/>
            <person name="Lawal H.M."/>
            <person name="Felder M."/>
            <person name="Schilde C."/>
            <person name="Helps N.R."/>
            <person name="Tunggal B."/>
            <person name="Rivero F."/>
            <person name="John U."/>
            <person name="Schleicher M."/>
            <person name="Eichinger L."/>
            <person name="Platzer M."/>
            <person name="Noegel A.A."/>
            <person name="Schaap P."/>
            <person name="Gloeckner G."/>
        </authorList>
    </citation>
    <scope>NUCLEOTIDE SEQUENCE [LARGE SCALE GENOMIC DNA]</scope>
    <source>
        <strain evidence="4">ATCC 26659 / Pp 5 / PN500</strain>
    </source>
</reference>
<dbReference type="GeneID" id="31363777"/>
<organism evidence="3 4">
    <name type="scientific">Heterostelium pallidum (strain ATCC 26659 / Pp 5 / PN500)</name>
    <name type="common">Cellular slime mold</name>
    <name type="synonym">Polysphondylium pallidum</name>
    <dbReference type="NCBI Taxonomy" id="670386"/>
    <lineage>
        <taxon>Eukaryota</taxon>
        <taxon>Amoebozoa</taxon>
        <taxon>Evosea</taxon>
        <taxon>Eumycetozoa</taxon>
        <taxon>Dictyostelia</taxon>
        <taxon>Acytosteliales</taxon>
        <taxon>Acytosteliaceae</taxon>
        <taxon>Heterostelium</taxon>
    </lineage>
</organism>
<dbReference type="SUPFAM" id="SSF117281">
    <property type="entry name" value="Kelch motif"/>
    <property type="match status" value="1"/>
</dbReference>
<protein>
    <recommendedName>
        <fullName evidence="2">B box-type domain-containing protein</fullName>
    </recommendedName>
</protein>
<dbReference type="InterPro" id="IPR000315">
    <property type="entry name" value="Znf_B-box"/>
</dbReference>
<keyword evidence="4" id="KW-1185">Reference proteome</keyword>
<evidence type="ECO:0000313" key="4">
    <source>
        <dbReference type="Proteomes" id="UP000001396"/>
    </source>
</evidence>
<dbReference type="PROSITE" id="PS50119">
    <property type="entry name" value="ZF_BBOX"/>
    <property type="match status" value="1"/>
</dbReference>
<feature type="domain" description="B box-type" evidence="2">
    <location>
        <begin position="1"/>
        <end position="39"/>
    </location>
</feature>
<dbReference type="EMBL" id="ADBJ01000037">
    <property type="protein sequence ID" value="EFA78833.1"/>
    <property type="molecule type" value="Genomic_DNA"/>
</dbReference>
<gene>
    <name evidence="3" type="ORF">PPL_08297</name>
</gene>
<evidence type="ECO:0000259" key="2">
    <source>
        <dbReference type="PROSITE" id="PS50119"/>
    </source>
</evidence>
<comment type="caution">
    <text evidence="3">The sequence shown here is derived from an EMBL/GenBank/DDBJ whole genome shotgun (WGS) entry which is preliminary data.</text>
</comment>